<keyword evidence="5" id="KW-0547">Nucleotide-binding</keyword>
<keyword evidence="9" id="KW-0472">Membrane</keyword>
<evidence type="ECO:0000256" key="5">
    <source>
        <dbReference type="ARBA" id="ARBA00022741"/>
    </source>
</evidence>
<keyword evidence="9" id="KW-1133">Transmembrane helix</keyword>
<evidence type="ECO:0000256" key="9">
    <source>
        <dbReference type="SAM" id="Phobius"/>
    </source>
</evidence>
<keyword evidence="3" id="KW-0597">Phosphoprotein</keyword>
<dbReference type="InterPro" id="IPR011712">
    <property type="entry name" value="Sig_transdc_His_kin_sub3_dim/P"/>
</dbReference>
<evidence type="ECO:0000256" key="7">
    <source>
        <dbReference type="ARBA" id="ARBA00022840"/>
    </source>
</evidence>
<dbReference type="GO" id="GO:0046983">
    <property type="term" value="F:protein dimerization activity"/>
    <property type="evidence" value="ECO:0007669"/>
    <property type="project" value="InterPro"/>
</dbReference>
<accession>A0A8J3Z4E5</accession>
<sequence length="403" mass="42514">MVRQPWDAVRAPRLSPVPRLGMLTRFTDDRFAWLRLTLLGLSGVGYLVLRPHPEETYGAVDWVAAVGALALCPVAVRWPLAGSLGSSLAYLVGACFGQGDPVVPEVGSTWMLLELALRATQRHVVIGTAAVVVTHVVDIWPHLPGKFPNLVFDLLISAGLPLLVGSNIRASRRLARHAEHRATAEAQAARSDERAAIARELHDMVAHHVASMVLRVGVARHVLPATDPRVTEVFDDLHAGGTTALADLRRLVAVLRDPAADGSAYVPIEPDALPDALATTVDRARRAGLTVDATIDPAVTSLDAVRGLAVLRLTQEGLTNVAKHAGPSARATLTVRVNAGAVHWELMDDGGGAAVPTALASTNDGHGLVGMRERVEVLGGSLTAGATGTGWRLATVLPAAEDR</sequence>
<feature type="transmembrane region" description="Helical" evidence="9">
    <location>
        <begin position="31"/>
        <end position="49"/>
    </location>
</feature>
<dbReference type="GO" id="GO:0016020">
    <property type="term" value="C:membrane"/>
    <property type="evidence" value="ECO:0007669"/>
    <property type="project" value="InterPro"/>
</dbReference>
<reference evidence="11" key="1">
    <citation type="submission" date="2021-01" db="EMBL/GenBank/DDBJ databases">
        <title>Whole genome shotgun sequence of Virgisporangium aurantiacum NBRC 16421.</title>
        <authorList>
            <person name="Komaki H."/>
            <person name="Tamura T."/>
        </authorList>
    </citation>
    <scope>NUCLEOTIDE SEQUENCE</scope>
    <source>
        <strain evidence="11">NBRC 16421</strain>
    </source>
</reference>
<proteinExistence type="predicted"/>
<dbReference type="EMBL" id="BOPG01000013">
    <property type="protein sequence ID" value="GIJ55056.1"/>
    <property type="molecule type" value="Genomic_DNA"/>
</dbReference>
<dbReference type="AlphaFoldDB" id="A0A8J3Z4E5"/>
<keyword evidence="8" id="KW-0902">Two-component regulatory system</keyword>
<dbReference type="GO" id="GO:0005524">
    <property type="term" value="F:ATP binding"/>
    <property type="evidence" value="ECO:0007669"/>
    <property type="project" value="UniProtKB-KW"/>
</dbReference>
<evidence type="ECO:0000256" key="3">
    <source>
        <dbReference type="ARBA" id="ARBA00022553"/>
    </source>
</evidence>
<dbReference type="PANTHER" id="PTHR24421:SF10">
    <property type="entry name" value="NITRATE_NITRITE SENSOR PROTEIN NARQ"/>
    <property type="match status" value="1"/>
</dbReference>
<dbReference type="EC" id="2.7.13.3" evidence="2"/>
<evidence type="ECO:0000256" key="2">
    <source>
        <dbReference type="ARBA" id="ARBA00012438"/>
    </source>
</evidence>
<protein>
    <recommendedName>
        <fullName evidence="2">histidine kinase</fullName>
        <ecNumber evidence="2">2.7.13.3</ecNumber>
    </recommendedName>
</protein>
<dbReference type="Gene3D" id="1.20.5.1930">
    <property type="match status" value="1"/>
</dbReference>
<dbReference type="InterPro" id="IPR036890">
    <property type="entry name" value="HATPase_C_sf"/>
</dbReference>
<dbReference type="CDD" id="cd16917">
    <property type="entry name" value="HATPase_UhpB-NarQ-NarX-like"/>
    <property type="match status" value="1"/>
</dbReference>
<feature type="domain" description="Signal transduction histidine kinase subgroup 3 dimerisation and phosphoacceptor" evidence="10">
    <location>
        <begin position="193"/>
        <end position="259"/>
    </location>
</feature>
<organism evidence="11 12">
    <name type="scientific">Virgisporangium aurantiacum</name>
    <dbReference type="NCBI Taxonomy" id="175570"/>
    <lineage>
        <taxon>Bacteria</taxon>
        <taxon>Bacillati</taxon>
        <taxon>Actinomycetota</taxon>
        <taxon>Actinomycetes</taxon>
        <taxon>Micromonosporales</taxon>
        <taxon>Micromonosporaceae</taxon>
        <taxon>Virgisporangium</taxon>
    </lineage>
</organism>
<feature type="transmembrane region" description="Helical" evidence="9">
    <location>
        <begin position="56"/>
        <end position="76"/>
    </location>
</feature>
<name>A0A8J3Z4E5_9ACTN</name>
<keyword evidence="7" id="KW-0067">ATP-binding</keyword>
<keyword evidence="9" id="KW-0812">Transmembrane</keyword>
<comment type="catalytic activity">
    <reaction evidence="1">
        <text>ATP + protein L-histidine = ADP + protein N-phospho-L-histidine.</text>
        <dbReference type="EC" id="2.7.13.3"/>
    </reaction>
</comment>
<evidence type="ECO:0000256" key="4">
    <source>
        <dbReference type="ARBA" id="ARBA00022679"/>
    </source>
</evidence>
<dbReference type="Proteomes" id="UP000612585">
    <property type="component" value="Unassembled WGS sequence"/>
</dbReference>
<evidence type="ECO:0000259" key="10">
    <source>
        <dbReference type="Pfam" id="PF07730"/>
    </source>
</evidence>
<dbReference type="Pfam" id="PF07730">
    <property type="entry name" value="HisKA_3"/>
    <property type="match status" value="1"/>
</dbReference>
<keyword evidence="6" id="KW-0418">Kinase</keyword>
<dbReference type="GO" id="GO:0000155">
    <property type="term" value="F:phosphorelay sensor kinase activity"/>
    <property type="evidence" value="ECO:0007669"/>
    <property type="project" value="InterPro"/>
</dbReference>
<comment type="caution">
    <text evidence="11">The sequence shown here is derived from an EMBL/GenBank/DDBJ whole genome shotgun (WGS) entry which is preliminary data.</text>
</comment>
<evidence type="ECO:0000313" key="11">
    <source>
        <dbReference type="EMBL" id="GIJ55056.1"/>
    </source>
</evidence>
<keyword evidence="12" id="KW-1185">Reference proteome</keyword>
<dbReference type="InterPro" id="IPR050482">
    <property type="entry name" value="Sensor_HK_TwoCompSys"/>
</dbReference>
<gene>
    <name evidence="11" type="ORF">Vau01_025720</name>
</gene>
<evidence type="ECO:0000313" key="12">
    <source>
        <dbReference type="Proteomes" id="UP000612585"/>
    </source>
</evidence>
<evidence type="ECO:0000256" key="6">
    <source>
        <dbReference type="ARBA" id="ARBA00022777"/>
    </source>
</evidence>
<evidence type="ECO:0000256" key="1">
    <source>
        <dbReference type="ARBA" id="ARBA00000085"/>
    </source>
</evidence>
<dbReference type="Gene3D" id="3.30.565.10">
    <property type="entry name" value="Histidine kinase-like ATPase, C-terminal domain"/>
    <property type="match status" value="1"/>
</dbReference>
<dbReference type="PANTHER" id="PTHR24421">
    <property type="entry name" value="NITRATE/NITRITE SENSOR PROTEIN NARX-RELATED"/>
    <property type="match status" value="1"/>
</dbReference>
<evidence type="ECO:0000256" key="8">
    <source>
        <dbReference type="ARBA" id="ARBA00023012"/>
    </source>
</evidence>
<dbReference type="SUPFAM" id="SSF55874">
    <property type="entry name" value="ATPase domain of HSP90 chaperone/DNA topoisomerase II/histidine kinase"/>
    <property type="match status" value="1"/>
</dbReference>
<keyword evidence="4" id="KW-0808">Transferase</keyword>